<dbReference type="AlphaFoldDB" id="A0A2T8HZ74"/>
<gene>
    <name evidence="1" type="ORF">DDE20_04240</name>
</gene>
<comment type="caution">
    <text evidence="1">The sequence shown here is derived from an EMBL/GenBank/DDBJ whole genome shotgun (WGS) entry which is preliminary data.</text>
</comment>
<accession>A0A2T8HZ74</accession>
<reference evidence="1 2" key="1">
    <citation type="submission" date="2018-04" db="EMBL/GenBank/DDBJ databases">
        <title>Pararhodobacter oceanense sp. nov., isolated from marine intertidal sediment.</title>
        <authorList>
            <person name="Wang X.-L."/>
            <person name="Du Z.-J."/>
        </authorList>
    </citation>
    <scope>NUCLEOTIDE SEQUENCE [LARGE SCALE GENOMIC DNA]</scope>
    <source>
        <strain evidence="1 2">AM505</strain>
    </source>
</reference>
<keyword evidence="2" id="KW-1185">Reference proteome</keyword>
<proteinExistence type="predicted"/>
<name>A0A2T8HZ74_9RHOB</name>
<dbReference type="EMBL" id="QDKM01000001">
    <property type="protein sequence ID" value="PVH30730.1"/>
    <property type="molecule type" value="Genomic_DNA"/>
</dbReference>
<evidence type="ECO:0000313" key="2">
    <source>
        <dbReference type="Proteomes" id="UP000245911"/>
    </source>
</evidence>
<sequence length="105" mass="11091">MHPRDGACQLVFVAQNDAEADLSRLVLESVLFDRTGGVAALTLLDLQDLPAGHMRVRSFEINGLACDGLGRVLINGVNDCAPADAEGCTEALAITSRLDAVEVLQ</sequence>
<protein>
    <submittedName>
        <fullName evidence="1">Uncharacterized protein</fullName>
    </submittedName>
</protein>
<dbReference type="Proteomes" id="UP000245911">
    <property type="component" value="Unassembled WGS sequence"/>
</dbReference>
<organism evidence="1 2">
    <name type="scientific">Pararhodobacter oceanensis</name>
    <dbReference type="NCBI Taxonomy" id="2172121"/>
    <lineage>
        <taxon>Bacteria</taxon>
        <taxon>Pseudomonadati</taxon>
        <taxon>Pseudomonadota</taxon>
        <taxon>Alphaproteobacteria</taxon>
        <taxon>Rhodobacterales</taxon>
        <taxon>Paracoccaceae</taxon>
        <taxon>Pararhodobacter</taxon>
    </lineage>
</organism>
<evidence type="ECO:0000313" key="1">
    <source>
        <dbReference type="EMBL" id="PVH30730.1"/>
    </source>
</evidence>